<dbReference type="Gramene" id="ORGLA07G0233400.1">
    <property type="protein sequence ID" value="ORGLA07G0233400.1"/>
    <property type="gene ID" value="ORGLA07G0233400"/>
</dbReference>
<protein>
    <recommendedName>
        <fullName evidence="2">Transposase MuDR plant domain-containing protein</fullName>
    </recommendedName>
</protein>
<proteinExistence type="predicted"/>
<evidence type="ECO:0000313" key="4">
    <source>
        <dbReference type="Proteomes" id="UP000007306"/>
    </source>
</evidence>
<evidence type="ECO:0000259" key="2">
    <source>
        <dbReference type="Pfam" id="PF03108"/>
    </source>
</evidence>
<reference evidence="4" key="2">
    <citation type="submission" date="2018-04" db="EMBL/GenBank/DDBJ databases">
        <title>OglaRS2 (Oryza glaberrima Reference Sequence Version 2).</title>
        <authorList>
            <person name="Zhang J."/>
            <person name="Kudrna D."/>
            <person name="Lee S."/>
            <person name="Talag J."/>
            <person name="Rajasekar S."/>
            <person name="Wing R.A."/>
        </authorList>
    </citation>
    <scope>NUCLEOTIDE SEQUENCE [LARGE SCALE GENOMIC DNA]</scope>
    <source>
        <strain evidence="4">cv. IRGC 96717</strain>
    </source>
</reference>
<dbReference type="OMA" id="AIAQHEI"/>
<evidence type="ECO:0000313" key="3">
    <source>
        <dbReference type="EnsemblPlants" id="ORGLA07G0233400.1"/>
    </source>
</evidence>
<name>I1QDZ2_ORYGL</name>
<reference evidence="3" key="1">
    <citation type="submission" date="2015-06" db="UniProtKB">
        <authorList>
            <consortium name="EnsemblPlants"/>
        </authorList>
    </citation>
    <scope>IDENTIFICATION</scope>
</reference>
<dbReference type="InterPro" id="IPR004332">
    <property type="entry name" value="Transposase_MuDR"/>
</dbReference>
<dbReference type="eggNOG" id="ENOG502R1G9">
    <property type="taxonomic scope" value="Eukaryota"/>
</dbReference>
<sequence length="356" mass="39708">MAASRLSIVSSWLPIGMYPIATYLLEIKLAGDRKNARVEYDWFIFSKVVDSNVLSYRNFVDEIAKSYPWGPNETVTIGYMDLVDKTSHHVKTDQDIIAMFEKFIDIKVIPMIIRIHGIDETVDELDHTLDNVNIDVFNTPLAISTQVDFSQSSSNTQPSRVTVPSNTYLVNPFPMGEHVGVDDEGMYLNDVEEAAAGHAEETRGKEVVNEESEDESYSASKDASEDETEDASKDECVDESEDEGMASDEMPEHCPTTTYDKNDPPMIKGSTHPNIDELRLAIAQHEIKKEFEYNIIKSEPGKFTASCATEGCKWRIYASAVADGVTIMVKTNLVVHGCSSTRRSETIKAAKQVLDL</sequence>
<dbReference type="Proteomes" id="UP000007306">
    <property type="component" value="Unassembled WGS sequence"/>
</dbReference>
<keyword evidence="4" id="KW-1185">Reference proteome</keyword>
<feature type="domain" description="Transposase MuDR plant" evidence="2">
    <location>
        <begin position="267"/>
        <end position="329"/>
    </location>
</feature>
<dbReference type="EnsemblPlants" id="ORGLA07G0233400.1">
    <property type="protein sequence ID" value="ORGLA07G0233400.1"/>
    <property type="gene ID" value="ORGLA07G0233400"/>
</dbReference>
<evidence type="ECO:0000256" key="1">
    <source>
        <dbReference type="SAM" id="MobiDB-lite"/>
    </source>
</evidence>
<feature type="compositionally biased region" description="Acidic residues" evidence="1">
    <location>
        <begin position="236"/>
        <end position="246"/>
    </location>
</feature>
<dbReference type="AlphaFoldDB" id="I1QDZ2"/>
<feature type="region of interest" description="Disordered" evidence="1">
    <location>
        <begin position="195"/>
        <end position="266"/>
    </location>
</feature>
<accession>I1QDZ2</accession>
<dbReference type="Pfam" id="PF03108">
    <property type="entry name" value="DBD_Tnp_Mut"/>
    <property type="match status" value="1"/>
</dbReference>
<feature type="compositionally biased region" description="Basic and acidic residues" evidence="1">
    <location>
        <begin position="198"/>
        <end position="208"/>
    </location>
</feature>
<organism evidence="3 4">
    <name type="scientific">Oryza glaberrima</name>
    <name type="common">African rice</name>
    <dbReference type="NCBI Taxonomy" id="4538"/>
    <lineage>
        <taxon>Eukaryota</taxon>
        <taxon>Viridiplantae</taxon>
        <taxon>Streptophyta</taxon>
        <taxon>Embryophyta</taxon>
        <taxon>Tracheophyta</taxon>
        <taxon>Spermatophyta</taxon>
        <taxon>Magnoliopsida</taxon>
        <taxon>Liliopsida</taxon>
        <taxon>Poales</taxon>
        <taxon>Poaceae</taxon>
        <taxon>BOP clade</taxon>
        <taxon>Oryzoideae</taxon>
        <taxon>Oryzeae</taxon>
        <taxon>Oryzinae</taxon>
        <taxon>Oryza</taxon>
    </lineage>
</organism>
<dbReference type="HOGENOM" id="CLU_069753_0_0_1"/>